<dbReference type="Pfam" id="PF09982">
    <property type="entry name" value="LpxR"/>
    <property type="match status" value="1"/>
</dbReference>
<accession>A0A5C6ZPJ1</accession>
<protein>
    <submittedName>
        <fullName evidence="1">Lipid A deacylase LpxR family protein</fullName>
    </submittedName>
</protein>
<organism evidence="1 2">
    <name type="scientific">Subsaximicrobium wynnwilliamsii</name>
    <dbReference type="NCBI Taxonomy" id="291179"/>
    <lineage>
        <taxon>Bacteria</taxon>
        <taxon>Pseudomonadati</taxon>
        <taxon>Bacteroidota</taxon>
        <taxon>Flavobacteriia</taxon>
        <taxon>Flavobacteriales</taxon>
        <taxon>Flavobacteriaceae</taxon>
        <taxon>Subsaximicrobium</taxon>
    </lineage>
</organism>
<dbReference type="AlphaFoldDB" id="A0A5C6ZPJ1"/>
<dbReference type="OrthoDB" id="622552at2"/>
<dbReference type="InterPro" id="IPR037107">
    <property type="entry name" value="Put_OMP_sf"/>
</dbReference>
<dbReference type="RefSeq" id="WP_147085316.1">
    <property type="nucleotide sequence ID" value="NZ_VORM01000002.1"/>
</dbReference>
<keyword evidence="2" id="KW-1185">Reference proteome</keyword>
<name>A0A5C6ZPJ1_9FLAO</name>
<comment type="caution">
    <text evidence="1">The sequence shown here is derived from an EMBL/GenBank/DDBJ whole genome shotgun (WGS) entry which is preliminary data.</text>
</comment>
<dbReference type="Proteomes" id="UP000321578">
    <property type="component" value="Unassembled WGS sequence"/>
</dbReference>
<dbReference type="InterPro" id="IPR018707">
    <property type="entry name" value="LpxR"/>
</dbReference>
<dbReference type="EMBL" id="VORO01000003">
    <property type="protein sequence ID" value="TXD90570.1"/>
    <property type="molecule type" value="Genomic_DNA"/>
</dbReference>
<evidence type="ECO:0000313" key="2">
    <source>
        <dbReference type="Proteomes" id="UP000321578"/>
    </source>
</evidence>
<proteinExistence type="predicted"/>
<sequence length="320" mass="36481">MQRLILTIGLALFFFGIGRAQKIQHLEAFRSINSERYFRFHYDNDFFAATDEIYTQGYHFEFVAPVFSKNPLNFMLLKPEGFKTKFGLSLEHIGFTPNHYELPEIQYGDRPFASAIMLKSFSVSTHTQQKLRWHSSLSLGLIGPGAFGEEMQVGIHKWTGNKTPLGWRHQIKNDVVINYQVGIEKQVFQFNDILFLQAQSTLDVGSLFTNISAGANLVVGQFENVFSSEAKEGRFQIYAYAQPVVTAVGHDATLQGGLFNTRSPYTISNGNLERFTAQFNFGLVIQTKRLYFEYSRSSISKEFETGETAKWGGFRVGYRF</sequence>
<evidence type="ECO:0000313" key="1">
    <source>
        <dbReference type="EMBL" id="TXD90570.1"/>
    </source>
</evidence>
<reference evidence="1 2" key="1">
    <citation type="submission" date="2019-08" db="EMBL/GenBank/DDBJ databases">
        <title>Genomes of Subsaximicrobium wynnwilliamsii strains.</title>
        <authorList>
            <person name="Bowman J.P."/>
        </authorList>
    </citation>
    <scope>NUCLEOTIDE SEQUENCE [LARGE SCALE GENOMIC DNA]</scope>
    <source>
        <strain evidence="1 2">2-80-2</strain>
    </source>
</reference>
<gene>
    <name evidence="1" type="ORF">ESY86_04165</name>
</gene>
<dbReference type="Gene3D" id="2.40.128.140">
    <property type="entry name" value="Outer membrane protein"/>
    <property type="match status" value="1"/>
</dbReference>